<dbReference type="Pfam" id="PF00403">
    <property type="entry name" value="HMA"/>
    <property type="match status" value="1"/>
</dbReference>
<organism evidence="3 4">
    <name type="scientific">Nocardia puris</name>
    <dbReference type="NCBI Taxonomy" id="208602"/>
    <lineage>
        <taxon>Bacteria</taxon>
        <taxon>Bacillati</taxon>
        <taxon>Actinomycetota</taxon>
        <taxon>Actinomycetes</taxon>
        <taxon>Mycobacteriales</taxon>
        <taxon>Nocardiaceae</taxon>
        <taxon>Nocardia</taxon>
    </lineage>
</organism>
<dbReference type="Proteomes" id="UP000252586">
    <property type="component" value="Unassembled WGS sequence"/>
</dbReference>
<dbReference type="GO" id="GO:0046872">
    <property type="term" value="F:metal ion binding"/>
    <property type="evidence" value="ECO:0007669"/>
    <property type="project" value="UniProtKB-KW"/>
</dbReference>
<evidence type="ECO:0000256" key="1">
    <source>
        <dbReference type="ARBA" id="ARBA00022723"/>
    </source>
</evidence>
<dbReference type="FunFam" id="3.30.70.100:FF:000001">
    <property type="entry name" value="ATPase copper transporting beta"/>
    <property type="match status" value="1"/>
</dbReference>
<evidence type="ECO:0000259" key="2">
    <source>
        <dbReference type="PROSITE" id="PS50846"/>
    </source>
</evidence>
<accession>A0A366CVH4</accession>
<dbReference type="PROSITE" id="PS50846">
    <property type="entry name" value="HMA_2"/>
    <property type="match status" value="1"/>
</dbReference>
<dbReference type="EMBL" id="QNRE01000026">
    <property type="protein sequence ID" value="RBO80313.1"/>
    <property type="molecule type" value="Genomic_DNA"/>
</dbReference>
<proteinExistence type="predicted"/>
<dbReference type="Gene3D" id="3.30.70.100">
    <property type="match status" value="1"/>
</dbReference>
<keyword evidence="1" id="KW-0479">Metal-binding</keyword>
<dbReference type="CDD" id="cd00371">
    <property type="entry name" value="HMA"/>
    <property type="match status" value="1"/>
</dbReference>
<feature type="domain" description="HMA" evidence="2">
    <location>
        <begin position="2"/>
        <end position="68"/>
    </location>
</feature>
<dbReference type="SUPFAM" id="SSF55008">
    <property type="entry name" value="HMA, heavy metal-associated domain"/>
    <property type="match status" value="1"/>
</dbReference>
<protein>
    <submittedName>
        <fullName evidence="3">Copper chaperone CopZ</fullName>
    </submittedName>
</protein>
<evidence type="ECO:0000313" key="3">
    <source>
        <dbReference type="EMBL" id="RBO80313.1"/>
    </source>
</evidence>
<evidence type="ECO:0000313" key="4">
    <source>
        <dbReference type="Proteomes" id="UP000252586"/>
    </source>
</evidence>
<dbReference type="STRING" id="1210090.GCA_001613185_06014"/>
<dbReference type="AlphaFoldDB" id="A0A366CVH4"/>
<gene>
    <name evidence="3" type="ORF">DFR74_12630</name>
</gene>
<sequence>MTTHIFRIEGMHCGSCALLIDDTLEDLPGVAGTQTSMKKGRSTVELDVAVTTVEDVIAAITELGYTAVVTR</sequence>
<keyword evidence="4" id="KW-1185">Reference proteome</keyword>
<dbReference type="GeneID" id="57067674"/>
<comment type="caution">
    <text evidence="3">The sequence shown here is derived from an EMBL/GenBank/DDBJ whole genome shotgun (WGS) entry which is preliminary data.</text>
</comment>
<name>A0A366CVH4_9NOCA</name>
<dbReference type="RefSeq" id="WP_054811682.1">
    <property type="nucleotide sequence ID" value="NZ_QNRE01000026.1"/>
</dbReference>
<reference evidence="3 4" key="1">
    <citation type="submission" date="2018-06" db="EMBL/GenBank/DDBJ databases">
        <title>Genomic Encyclopedia of Type Strains, Phase IV (KMG-IV): sequencing the most valuable type-strain genomes for metagenomic binning, comparative biology and taxonomic classification.</title>
        <authorList>
            <person name="Goeker M."/>
        </authorList>
    </citation>
    <scope>NUCLEOTIDE SEQUENCE [LARGE SCALE GENOMIC DNA]</scope>
    <source>
        <strain evidence="3 4">DSM 44599</strain>
    </source>
</reference>
<dbReference type="InterPro" id="IPR006121">
    <property type="entry name" value="HMA_dom"/>
</dbReference>
<dbReference type="InterPro" id="IPR036163">
    <property type="entry name" value="HMA_dom_sf"/>
</dbReference>